<dbReference type="EMBL" id="JAJEWP010000001">
    <property type="protein sequence ID" value="MCC2615144.1"/>
    <property type="molecule type" value="Genomic_DNA"/>
</dbReference>
<evidence type="ECO:0000313" key="7">
    <source>
        <dbReference type="Proteomes" id="UP001520878"/>
    </source>
</evidence>
<evidence type="ECO:0000256" key="5">
    <source>
        <dbReference type="HAMAP-Rule" id="MF_00724"/>
    </source>
</evidence>
<protein>
    <recommendedName>
        <fullName evidence="3 5">Flagellar hook-basal body complex protein FliE</fullName>
    </recommendedName>
</protein>
<reference evidence="6 7" key="1">
    <citation type="submission" date="2021-10" db="EMBL/GenBank/DDBJ databases">
        <title>Draft genome of Aestuariibacter halophilus JC2043.</title>
        <authorList>
            <person name="Emsley S.A."/>
            <person name="Pfannmuller K.M."/>
            <person name="Ushijima B."/>
            <person name="Saw J.H."/>
            <person name="Videau P."/>
        </authorList>
    </citation>
    <scope>NUCLEOTIDE SEQUENCE [LARGE SCALE GENOMIC DNA]</scope>
    <source>
        <strain evidence="6 7">JC2043</strain>
    </source>
</reference>
<comment type="subcellular location">
    <subcellularLocation>
        <location evidence="1 5">Bacterial flagellum basal body</location>
    </subcellularLocation>
</comment>
<evidence type="ECO:0000256" key="4">
    <source>
        <dbReference type="ARBA" id="ARBA00023143"/>
    </source>
</evidence>
<comment type="caution">
    <text evidence="6">The sequence shown here is derived from an EMBL/GenBank/DDBJ whole genome shotgun (WGS) entry which is preliminary data.</text>
</comment>
<organism evidence="6 7">
    <name type="scientific">Fluctibacter halophilus</name>
    <dbReference type="NCBI Taxonomy" id="226011"/>
    <lineage>
        <taxon>Bacteria</taxon>
        <taxon>Pseudomonadati</taxon>
        <taxon>Pseudomonadota</taxon>
        <taxon>Gammaproteobacteria</taxon>
        <taxon>Alteromonadales</taxon>
        <taxon>Alteromonadaceae</taxon>
        <taxon>Fluctibacter</taxon>
    </lineage>
</organism>
<sequence length="117" mass="12798">MDIKAQSLFSEMQAMASQARAEMTPIGNPMANNLDKAMDVNPSSSNFADMLGKAINTVNSMQLDSKEKQMAFEMGDKSLSLADVMVAKEKSGIAFEATVQVRNKVLEAYKQIMNMPV</sequence>
<evidence type="ECO:0000313" key="6">
    <source>
        <dbReference type="EMBL" id="MCC2615144.1"/>
    </source>
</evidence>
<dbReference type="NCBIfam" id="TIGR00205">
    <property type="entry name" value="fliE"/>
    <property type="match status" value="1"/>
</dbReference>
<dbReference type="InterPro" id="IPR001624">
    <property type="entry name" value="FliE"/>
</dbReference>
<keyword evidence="7" id="KW-1185">Reference proteome</keyword>
<dbReference type="Pfam" id="PF02049">
    <property type="entry name" value="FliE"/>
    <property type="match status" value="1"/>
</dbReference>
<keyword evidence="6" id="KW-0969">Cilium</keyword>
<evidence type="ECO:0000256" key="1">
    <source>
        <dbReference type="ARBA" id="ARBA00004117"/>
    </source>
</evidence>
<evidence type="ECO:0000256" key="3">
    <source>
        <dbReference type="ARBA" id="ARBA00018024"/>
    </source>
</evidence>
<dbReference type="PANTHER" id="PTHR34653:SF1">
    <property type="entry name" value="FLAGELLAR HOOK-BASAL BODY COMPLEX PROTEIN FLIE"/>
    <property type="match status" value="1"/>
</dbReference>
<evidence type="ECO:0000256" key="2">
    <source>
        <dbReference type="ARBA" id="ARBA00009272"/>
    </source>
</evidence>
<name>A0ABS8G628_9ALTE</name>
<dbReference type="Proteomes" id="UP001520878">
    <property type="component" value="Unassembled WGS sequence"/>
</dbReference>
<dbReference type="RefSeq" id="WP_229157055.1">
    <property type="nucleotide sequence ID" value="NZ_JAJEWP010000001.1"/>
</dbReference>
<keyword evidence="6" id="KW-0282">Flagellum</keyword>
<proteinExistence type="inferred from homology"/>
<gene>
    <name evidence="5 6" type="primary">fliE</name>
    <name evidence="6" type="ORF">LJ739_02660</name>
</gene>
<dbReference type="PRINTS" id="PR01006">
    <property type="entry name" value="FLGHOOKFLIE"/>
</dbReference>
<dbReference type="HAMAP" id="MF_00724">
    <property type="entry name" value="FliE"/>
    <property type="match status" value="1"/>
</dbReference>
<keyword evidence="6" id="KW-0966">Cell projection</keyword>
<comment type="similarity">
    <text evidence="2 5">Belongs to the FliE family.</text>
</comment>
<dbReference type="PANTHER" id="PTHR34653">
    <property type="match status" value="1"/>
</dbReference>
<accession>A0ABS8G628</accession>
<keyword evidence="4 5" id="KW-0975">Bacterial flagellum</keyword>